<dbReference type="PANTHER" id="PTHR22792:SF140">
    <property type="entry name" value="ACHILLES, ISOFORM A"/>
    <property type="match status" value="1"/>
</dbReference>
<feature type="compositionally biased region" description="Low complexity" evidence="4">
    <location>
        <begin position="288"/>
        <end position="310"/>
    </location>
</feature>
<feature type="compositionally biased region" description="Basic and acidic residues" evidence="4">
    <location>
        <begin position="242"/>
        <end position="263"/>
    </location>
</feature>
<feature type="compositionally biased region" description="Polar residues" evidence="4">
    <location>
        <begin position="818"/>
        <end position="832"/>
    </location>
</feature>
<dbReference type="Proteomes" id="UP000069272">
    <property type="component" value="Chromosome 3L"/>
</dbReference>
<feature type="compositionally biased region" description="Polar residues" evidence="4">
    <location>
        <begin position="278"/>
        <end position="287"/>
    </location>
</feature>
<accession>A0A182FHB7</accession>
<dbReference type="SUPFAM" id="SSF54928">
    <property type="entry name" value="RNA-binding domain, RBD"/>
    <property type="match status" value="1"/>
</dbReference>
<feature type="compositionally biased region" description="Low complexity" evidence="4">
    <location>
        <begin position="187"/>
        <end position="205"/>
    </location>
</feature>
<dbReference type="SMART" id="SM00715">
    <property type="entry name" value="LA"/>
    <property type="match status" value="1"/>
</dbReference>
<comment type="subcellular location">
    <subcellularLocation>
        <location evidence="1">Nucleus</location>
    </subcellularLocation>
</comment>
<keyword evidence="6" id="KW-1185">Reference proteome</keyword>
<dbReference type="Pfam" id="PF12901">
    <property type="entry name" value="SUZ-C"/>
    <property type="match status" value="1"/>
</dbReference>
<reference evidence="5 6" key="1">
    <citation type="journal article" date="2017" name="G3 (Bethesda)">
        <title>The Physical Genome Mapping of Anopheles albimanus Corrected Scaffold Misassemblies and Identified Interarm Rearrangements in Genus Anopheles.</title>
        <authorList>
            <person name="Artemov G.N."/>
            <person name="Peery A.N."/>
            <person name="Jiang X."/>
            <person name="Tu Z."/>
            <person name="Stegniy V.N."/>
            <person name="Sharakhova M.V."/>
            <person name="Sharakhov I.V."/>
        </authorList>
    </citation>
    <scope>NUCLEOTIDE SEQUENCE [LARGE SCALE GENOMIC DNA]</scope>
    <source>
        <strain evidence="5 6">ALBI9_A</strain>
    </source>
</reference>
<feature type="compositionally biased region" description="Acidic residues" evidence="4">
    <location>
        <begin position="333"/>
        <end position="358"/>
    </location>
</feature>
<dbReference type="STRING" id="7167.A0A182FHB7"/>
<dbReference type="PROSITE" id="PS50961">
    <property type="entry name" value="HTH_LA"/>
    <property type="match status" value="1"/>
</dbReference>
<evidence type="ECO:0000256" key="4">
    <source>
        <dbReference type="SAM" id="MobiDB-lite"/>
    </source>
</evidence>
<protein>
    <submittedName>
        <fullName evidence="5">Uncharacterized protein</fullName>
    </submittedName>
</protein>
<dbReference type="Gene3D" id="1.10.10.10">
    <property type="entry name" value="Winged helix-like DNA-binding domain superfamily/Winged helix DNA-binding domain"/>
    <property type="match status" value="1"/>
</dbReference>
<organism evidence="5 6">
    <name type="scientific">Anopheles albimanus</name>
    <name type="common">New world malaria mosquito</name>
    <dbReference type="NCBI Taxonomy" id="7167"/>
    <lineage>
        <taxon>Eukaryota</taxon>
        <taxon>Metazoa</taxon>
        <taxon>Ecdysozoa</taxon>
        <taxon>Arthropoda</taxon>
        <taxon>Hexapoda</taxon>
        <taxon>Insecta</taxon>
        <taxon>Pterygota</taxon>
        <taxon>Neoptera</taxon>
        <taxon>Endopterygota</taxon>
        <taxon>Diptera</taxon>
        <taxon>Nematocera</taxon>
        <taxon>Culicoidea</taxon>
        <taxon>Culicidae</taxon>
        <taxon>Anophelinae</taxon>
        <taxon>Anopheles</taxon>
    </lineage>
</organism>
<feature type="region of interest" description="Disordered" evidence="4">
    <location>
        <begin position="108"/>
        <end position="358"/>
    </location>
</feature>
<dbReference type="InterPro" id="IPR002344">
    <property type="entry name" value="Lupus_La"/>
</dbReference>
<feature type="region of interest" description="Disordered" evidence="4">
    <location>
        <begin position="808"/>
        <end position="844"/>
    </location>
</feature>
<dbReference type="AlphaFoldDB" id="A0A182FHB7"/>
<dbReference type="InterPro" id="IPR045180">
    <property type="entry name" value="La_dom_prot"/>
</dbReference>
<dbReference type="GO" id="GO:0005634">
    <property type="term" value="C:nucleus"/>
    <property type="evidence" value="ECO:0007669"/>
    <property type="project" value="UniProtKB-SubCell"/>
</dbReference>
<dbReference type="InterPro" id="IPR036390">
    <property type="entry name" value="WH_DNA-bd_sf"/>
</dbReference>
<name>A0A182FHB7_ANOAL</name>
<dbReference type="CDD" id="cd12289">
    <property type="entry name" value="RRM_LARP6"/>
    <property type="match status" value="1"/>
</dbReference>
<evidence type="ECO:0000313" key="5">
    <source>
        <dbReference type="EnsemblMetazoa" id="AALB005911-PA"/>
    </source>
</evidence>
<dbReference type="VEuPathDB" id="VectorBase:AALB20_028105"/>
<keyword evidence="2" id="KW-0694">RNA-binding</keyword>
<dbReference type="GO" id="GO:1990904">
    <property type="term" value="C:ribonucleoprotein complex"/>
    <property type="evidence" value="ECO:0007669"/>
    <property type="project" value="InterPro"/>
</dbReference>
<reference evidence="5" key="2">
    <citation type="submission" date="2022-08" db="UniProtKB">
        <authorList>
            <consortium name="EnsemblMetazoa"/>
        </authorList>
    </citation>
    <scope>IDENTIFICATION</scope>
    <source>
        <strain evidence="5">STECLA/ALBI9_A</strain>
    </source>
</reference>
<keyword evidence="3" id="KW-0539">Nucleus</keyword>
<dbReference type="FunFam" id="1.10.10.10:FF:000158">
    <property type="entry name" value="La ribonucleoprotein domain family member 7"/>
    <property type="match status" value="1"/>
</dbReference>
<sequence>MSRLRCSLLASGGVFQVEPLAELAYVRRELSKHRVSSTLCAAAAEEVVRKCGRAVVASGHGSEGETDYRSSTAAGSFCFAPEPHRAICPWSQQFVKWRCRRYMEQQQQQQQQSANGGVSRWSLSSSSSSSSNTTETMTMEVSSSSSSSSSSTAEAVRTIETVETATMTDEVEQQPPPQPEQRKESESSATLAAPSSSGSSSSSSSTDAGQEPAHDYGIYDDDEGDEEEEEEDDDELDDEDEMFMRDQEEEPESRNMKHSETKESMSSIDSDVSLSYDRQQNVSDSTSQQQQQQQQQQQSEDAANAGSSSDDAAKDSGCEIVAKQTPGGAGNAADEEGGQEEELEDGESAEEAAFETPDDEMCEKIVEQVEFYFSNENILKDAFLLKHVRRNKEGFVSLKLVSSFKRVRQLTKDWRVVGYAIKRRSAKIEVNDLGTKIRRLEALPEHDETTPSRTVVATGLPYDKYTVEKVSELFSKCGEISLIRVLRPGGPIPADVRQFINKHPELQQNECALVEFTESASARRAQSMTEFVVLELVAPKKKTGKKAANVTKFVESYKFAAGHDIERSRGGEGFDRFRMRRGSGFYPKPDMMVGGGAAIYQPPQYHHHHHVQPLLPMMQPNTIMMESNPAAAPLQQYMPHSPQPRKYSFGAETFECFQQQQQQQQQRRASAYSLGSDASRKFSSCSEGYSSCGEMSRRTSACSSAATDSLSRRTSNCSEAPSRRTSNCSDICSCNARRISQCSSDLMFRRMSQCSNDHTAAPATRKYSVGSNYDRKYANSPELLQQQQQQQQQQGQQGHLLQRRISMDSNGGFDRKYSTGSITGYHTDSPNISPRKYSSGFDPLRKLSSGSDQYYNGRRISTDSGYDRRISIGSECGSAPRSRAGSILCSQHGTPNVPGTGETVVRTPIGPDGSKGFGTRTRRIGVVLPV</sequence>
<evidence type="ECO:0000256" key="1">
    <source>
        <dbReference type="ARBA" id="ARBA00004123"/>
    </source>
</evidence>
<feature type="region of interest" description="Disordered" evidence="4">
    <location>
        <begin position="891"/>
        <end position="918"/>
    </location>
</feature>
<dbReference type="EnsemblMetazoa" id="AALB005911-RA">
    <property type="protein sequence ID" value="AALB005911-PA"/>
    <property type="gene ID" value="AALB005911"/>
</dbReference>
<feature type="compositionally biased region" description="Acidic residues" evidence="4">
    <location>
        <begin position="218"/>
        <end position="241"/>
    </location>
</feature>
<dbReference type="PANTHER" id="PTHR22792">
    <property type="entry name" value="LUPUS LA PROTEIN-RELATED"/>
    <property type="match status" value="1"/>
</dbReference>
<dbReference type="CDD" id="cd08033">
    <property type="entry name" value="LARP_6"/>
    <property type="match status" value="1"/>
</dbReference>
<evidence type="ECO:0000256" key="2">
    <source>
        <dbReference type="ARBA" id="ARBA00022884"/>
    </source>
</evidence>
<dbReference type="InterPro" id="IPR012677">
    <property type="entry name" value="Nucleotide-bd_a/b_plait_sf"/>
</dbReference>
<dbReference type="VEuPathDB" id="VectorBase:AALB005911"/>
<feature type="compositionally biased region" description="Low complexity" evidence="4">
    <location>
        <begin position="122"/>
        <end position="152"/>
    </location>
</feature>
<dbReference type="InterPro" id="IPR006630">
    <property type="entry name" value="La_HTH"/>
</dbReference>
<dbReference type="InterPro" id="IPR036388">
    <property type="entry name" value="WH-like_DNA-bd_sf"/>
</dbReference>
<dbReference type="GO" id="GO:0003729">
    <property type="term" value="F:mRNA binding"/>
    <property type="evidence" value="ECO:0007669"/>
    <property type="project" value="TreeGrafter"/>
</dbReference>
<dbReference type="Pfam" id="PF05383">
    <property type="entry name" value="La"/>
    <property type="match status" value="1"/>
</dbReference>
<dbReference type="InterPro" id="IPR034880">
    <property type="entry name" value="LARP6_RRM"/>
</dbReference>
<dbReference type="InterPro" id="IPR035979">
    <property type="entry name" value="RBD_domain_sf"/>
</dbReference>
<dbReference type="PRINTS" id="PR00302">
    <property type="entry name" value="LUPUSLA"/>
</dbReference>
<proteinExistence type="predicted"/>
<feature type="compositionally biased region" description="Low complexity" evidence="4">
    <location>
        <begin position="264"/>
        <end position="277"/>
    </location>
</feature>
<dbReference type="InterPro" id="IPR024642">
    <property type="entry name" value="SUZ-C"/>
</dbReference>
<dbReference type="PROSITE" id="PS51938">
    <property type="entry name" value="SUZ_C"/>
    <property type="match status" value="1"/>
</dbReference>
<evidence type="ECO:0000313" key="6">
    <source>
        <dbReference type="Proteomes" id="UP000069272"/>
    </source>
</evidence>
<evidence type="ECO:0000256" key="3">
    <source>
        <dbReference type="ARBA" id="ARBA00023242"/>
    </source>
</evidence>
<dbReference type="GO" id="GO:0006396">
    <property type="term" value="P:RNA processing"/>
    <property type="evidence" value="ECO:0007669"/>
    <property type="project" value="InterPro"/>
</dbReference>
<dbReference type="SUPFAM" id="SSF46785">
    <property type="entry name" value="Winged helix' DNA-binding domain"/>
    <property type="match status" value="1"/>
</dbReference>
<dbReference type="Gene3D" id="3.30.70.330">
    <property type="match status" value="1"/>
</dbReference>